<dbReference type="GeneTree" id="ENSGT00960000189341"/>
<keyword evidence="3" id="KW-1185">Reference proteome</keyword>
<dbReference type="Proteomes" id="UP000000539">
    <property type="component" value="Chromosome 3"/>
</dbReference>
<proteinExistence type="predicted"/>
<evidence type="ECO:0000313" key="3">
    <source>
        <dbReference type="Proteomes" id="UP000000539"/>
    </source>
</evidence>
<name>A0A8V0XS26_CHICK</name>
<accession>A0A8V0XS26</accession>
<evidence type="ECO:0000313" key="2">
    <source>
        <dbReference type="Ensembl" id="ENSGALP00010006875.1"/>
    </source>
</evidence>
<dbReference type="AlphaFoldDB" id="A0A8V0XS26"/>
<reference evidence="2" key="1">
    <citation type="submission" date="2020-11" db="EMBL/GenBank/DDBJ databases">
        <title>Gallus gallus (Chicken) genome, bGalGal1, GRCg7b, maternal haplotype autosomes + Z &amp; W.</title>
        <authorList>
            <person name="Warren W."/>
            <person name="Formenti G."/>
            <person name="Fedrigo O."/>
            <person name="Haase B."/>
            <person name="Mountcastle J."/>
            <person name="Balacco J."/>
            <person name="Tracey A."/>
            <person name="Schneider V."/>
            <person name="Okimoto R."/>
            <person name="Cheng H."/>
            <person name="Hawken R."/>
            <person name="Howe K."/>
            <person name="Jarvis E.D."/>
        </authorList>
    </citation>
    <scope>NUCLEOTIDE SEQUENCE [LARGE SCALE GENOMIC DNA]</scope>
    <source>
        <strain evidence="2">Broiler</strain>
    </source>
</reference>
<keyword evidence="1" id="KW-1133">Transmembrane helix</keyword>
<reference evidence="2" key="3">
    <citation type="submission" date="2025-09" db="UniProtKB">
        <authorList>
            <consortium name="Ensembl"/>
        </authorList>
    </citation>
    <scope>IDENTIFICATION</scope>
    <source>
        <strain evidence="2">broiler</strain>
    </source>
</reference>
<keyword evidence="1" id="KW-0472">Membrane</keyword>
<protein>
    <submittedName>
        <fullName evidence="2">Uncharacterized protein</fullName>
    </submittedName>
</protein>
<evidence type="ECO:0000256" key="1">
    <source>
        <dbReference type="SAM" id="Phobius"/>
    </source>
</evidence>
<keyword evidence="1" id="KW-0812">Transmembrane</keyword>
<organism evidence="2 3">
    <name type="scientific">Gallus gallus</name>
    <name type="common">Chicken</name>
    <dbReference type="NCBI Taxonomy" id="9031"/>
    <lineage>
        <taxon>Eukaryota</taxon>
        <taxon>Metazoa</taxon>
        <taxon>Chordata</taxon>
        <taxon>Craniata</taxon>
        <taxon>Vertebrata</taxon>
        <taxon>Euteleostomi</taxon>
        <taxon>Archelosauria</taxon>
        <taxon>Archosauria</taxon>
        <taxon>Dinosauria</taxon>
        <taxon>Saurischia</taxon>
        <taxon>Theropoda</taxon>
        <taxon>Coelurosauria</taxon>
        <taxon>Aves</taxon>
        <taxon>Neognathae</taxon>
        <taxon>Galloanserae</taxon>
        <taxon>Galliformes</taxon>
        <taxon>Phasianidae</taxon>
        <taxon>Phasianinae</taxon>
        <taxon>Gallus</taxon>
    </lineage>
</organism>
<feature type="transmembrane region" description="Helical" evidence="1">
    <location>
        <begin position="44"/>
        <end position="65"/>
    </location>
</feature>
<sequence length="98" mass="11339">MIVYVTQKEAALHTELNPTYVKAAAEEMSIIYIISVFARELPGYFIFGWIFMPVTLLLLLLIAYFRIQLSKGESEFGQKEWVGRQNFSFNSLLSGLYY</sequence>
<reference evidence="2" key="2">
    <citation type="submission" date="2025-08" db="UniProtKB">
        <authorList>
            <consortium name="Ensembl"/>
        </authorList>
    </citation>
    <scope>IDENTIFICATION</scope>
    <source>
        <strain evidence="2">broiler</strain>
    </source>
</reference>
<dbReference type="Ensembl" id="ENSGALT00010012300.1">
    <property type="protein sequence ID" value="ENSGALP00010006875.1"/>
    <property type="gene ID" value="ENSGALG00010005199.1"/>
</dbReference>